<keyword evidence="3" id="KW-1185">Reference proteome</keyword>
<dbReference type="OMA" id="ITADWRR"/>
<dbReference type="Gene3D" id="1.10.510.10">
    <property type="entry name" value="Transferase(Phosphotransferase) domain 1"/>
    <property type="match status" value="1"/>
</dbReference>
<feature type="domain" description="Protein kinase" evidence="1">
    <location>
        <begin position="1"/>
        <end position="221"/>
    </location>
</feature>
<dbReference type="InterPro" id="IPR040976">
    <property type="entry name" value="Pkinase_fungal"/>
</dbReference>
<evidence type="ECO:0000259" key="1">
    <source>
        <dbReference type="PROSITE" id="PS50011"/>
    </source>
</evidence>
<dbReference type="KEGG" id="gtr:GLOTRDRAFT_50132"/>
<dbReference type="EMBL" id="KB469314">
    <property type="protein sequence ID" value="EPQ50697.1"/>
    <property type="molecule type" value="Genomic_DNA"/>
</dbReference>
<dbReference type="Proteomes" id="UP000030669">
    <property type="component" value="Unassembled WGS sequence"/>
</dbReference>
<protein>
    <recommendedName>
        <fullName evidence="1">Protein kinase domain-containing protein</fullName>
    </recommendedName>
</protein>
<dbReference type="AlphaFoldDB" id="S7PTP0"/>
<dbReference type="OrthoDB" id="2747778at2759"/>
<accession>S7PTP0</accession>
<gene>
    <name evidence="2" type="ORF">GLOTRDRAFT_50132</name>
</gene>
<dbReference type="InterPro" id="IPR000719">
    <property type="entry name" value="Prot_kinase_dom"/>
</dbReference>
<dbReference type="eggNOG" id="ENOG502SIZI">
    <property type="taxonomic scope" value="Eukaryota"/>
</dbReference>
<dbReference type="PROSITE" id="PS00109">
    <property type="entry name" value="PROTEIN_KINASE_TYR"/>
    <property type="match status" value="1"/>
</dbReference>
<evidence type="ECO:0000313" key="3">
    <source>
        <dbReference type="Proteomes" id="UP000030669"/>
    </source>
</evidence>
<dbReference type="GeneID" id="19306709"/>
<dbReference type="SUPFAM" id="SSF56112">
    <property type="entry name" value="Protein kinase-like (PK-like)"/>
    <property type="match status" value="1"/>
</dbReference>
<dbReference type="PANTHER" id="PTHR38248:SF2">
    <property type="entry name" value="FUNK1 11"/>
    <property type="match status" value="1"/>
</dbReference>
<organism evidence="2 3">
    <name type="scientific">Gloeophyllum trabeum (strain ATCC 11539 / FP-39264 / Madison 617)</name>
    <name type="common">Brown rot fungus</name>
    <dbReference type="NCBI Taxonomy" id="670483"/>
    <lineage>
        <taxon>Eukaryota</taxon>
        <taxon>Fungi</taxon>
        <taxon>Dikarya</taxon>
        <taxon>Basidiomycota</taxon>
        <taxon>Agaricomycotina</taxon>
        <taxon>Agaricomycetes</taxon>
        <taxon>Gloeophyllales</taxon>
        <taxon>Gloeophyllaceae</taxon>
        <taxon>Gloeophyllum</taxon>
    </lineage>
</organism>
<dbReference type="STRING" id="670483.S7PTP0"/>
<reference evidence="2 3" key="1">
    <citation type="journal article" date="2012" name="Science">
        <title>The Paleozoic origin of enzymatic lignin decomposition reconstructed from 31 fungal genomes.</title>
        <authorList>
            <person name="Floudas D."/>
            <person name="Binder M."/>
            <person name="Riley R."/>
            <person name="Barry K."/>
            <person name="Blanchette R.A."/>
            <person name="Henrissat B."/>
            <person name="Martinez A.T."/>
            <person name="Otillar R."/>
            <person name="Spatafora J.W."/>
            <person name="Yadav J.S."/>
            <person name="Aerts A."/>
            <person name="Benoit I."/>
            <person name="Boyd A."/>
            <person name="Carlson A."/>
            <person name="Copeland A."/>
            <person name="Coutinho P.M."/>
            <person name="de Vries R.P."/>
            <person name="Ferreira P."/>
            <person name="Findley K."/>
            <person name="Foster B."/>
            <person name="Gaskell J."/>
            <person name="Glotzer D."/>
            <person name="Gorecki P."/>
            <person name="Heitman J."/>
            <person name="Hesse C."/>
            <person name="Hori C."/>
            <person name="Igarashi K."/>
            <person name="Jurgens J.A."/>
            <person name="Kallen N."/>
            <person name="Kersten P."/>
            <person name="Kohler A."/>
            <person name="Kuees U."/>
            <person name="Kumar T.K.A."/>
            <person name="Kuo A."/>
            <person name="LaButti K."/>
            <person name="Larrondo L.F."/>
            <person name="Lindquist E."/>
            <person name="Ling A."/>
            <person name="Lombard V."/>
            <person name="Lucas S."/>
            <person name="Lundell T."/>
            <person name="Martin R."/>
            <person name="McLaughlin D.J."/>
            <person name="Morgenstern I."/>
            <person name="Morin E."/>
            <person name="Murat C."/>
            <person name="Nagy L.G."/>
            <person name="Nolan M."/>
            <person name="Ohm R.A."/>
            <person name="Patyshakuliyeva A."/>
            <person name="Rokas A."/>
            <person name="Ruiz-Duenas F.J."/>
            <person name="Sabat G."/>
            <person name="Salamov A."/>
            <person name="Samejima M."/>
            <person name="Schmutz J."/>
            <person name="Slot J.C."/>
            <person name="St John F."/>
            <person name="Stenlid J."/>
            <person name="Sun H."/>
            <person name="Sun S."/>
            <person name="Syed K."/>
            <person name="Tsang A."/>
            <person name="Wiebenga A."/>
            <person name="Young D."/>
            <person name="Pisabarro A."/>
            <person name="Eastwood D.C."/>
            <person name="Martin F."/>
            <person name="Cullen D."/>
            <person name="Grigoriev I.V."/>
            <person name="Hibbett D.S."/>
        </authorList>
    </citation>
    <scope>NUCLEOTIDE SEQUENCE [LARGE SCALE GENOMIC DNA]</scope>
    <source>
        <strain evidence="2 3">ATCC 11539</strain>
    </source>
</reference>
<sequence>MTGRGTRGYVALDLESNELVYLKDCWRVDLKGMAKEGEVIRSMNDLQVKYVPTLVCHGDVVGQCTSTQEHWSGDAVTPGRLRPYRHYRLAVKEIGCPLKEFKNSEELVTIIYHCIYGHAGAYRRAKIIHRDISAGNILILRKTVDDKGQTSVISEGLLNDWDLSKSIMAGNDGPRQFDRTGTWQFMSGNLLQFPWKSHELPDDLESFLHVLLYQAIRFLDH</sequence>
<dbReference type="GO" id="GO:0004672">
    <property type="term" value="F:protein kinase activity"/>
    <property type="evidence" value="ECO:0007669"/>
    <property type="project" value="InterPro"/>
</dbReference>
<name>S7PTP0_GLOTA</name>
<dbReference type="RefSeq" id="XP_007870823.1">
    <property type="nucleotide sequence ID" value="XM_007872632.1"/>
</dbReference>
<dbReference type="HOGENOM" id="CLU_006410_1_1_1"/>
<dbReference type="PROSITE" id="PS50011">
    <property type="entry name" value="PROTEIN_KINASE_DOM"/>
    <property type="match status" value="1"/>
</dbReference>
<proteinExistence type="predicted"/>
<feature type="non-terminal residue" evidence="2">
    <location>
        <position position="221"/>
    </location>
</feature>
<dbReference type="Pfam" id="PF17667">
    <property type="entry name" value="Pkinase_fungal"/>
    <property type="match status" value="1"/>
</dbReference>
<dbReference type="GO" id="GO:0005524">
    <property type="term" value="F:ATP binding"/>
    <property type="evidence" value="ECO:0007669"/>
    <property type="project" value="InterPro"/>
</dbReference>
<dbReference type="InterPro" id="IPR011009">
    <property type="entry name" value="Kinase-like_dom_sf"/>
</dbReference>
<evidence type="ECO:0000313" key="2">
    <source>
        <dbReference type="EMBL" id="EPQ50697.1"/>
    </source>
</evidence>
<dbReference type="InterPro" id="IPR008266">
    <property type="entry name" value="Tyr_kinase_AS"/>
</dbReference>
<dbReference type="PANTHER" id="PTHR38248">
    <property type="entry name" value="FUNK1 6"/>
    <property type="match status" value="1"/>
</dbReference>